<reference evidence="2 3" key="1">
    <citation type="submission" date="2016-10" db="EMBL/GenBank/DDBJ databases">
        <title>Draft genome sequence of Coniochaeta ligniaria NRRL30616, a lignocellulolytic fungus for bioabatement of inhibitors in plant biomass hydrolysates.</title>
        <authorList>
            <consortium name="DOE Joint Genome Institute"/>
            <person name="Jimenez D.J."/>
            <person name="Hector R.E."/>
            <person name="Riley R."/>
            <person name="Sun H."/>
            <person name="Grigoriev I.V."/>
            <person name="Van Elsas J.D."/>
            <person name="Nichols N.N."/>
        </authorList>
    </citation>
    <scope>NUCLEOTIDE SEQUENCE [LARGE SCALE GENOMIC DNA]</scope>
    <source>
        <strain evidence="2 3">NRRL 30616</strain>
    </source>
</reference>
<dbReference type="InParanoid" id="A0A1J7I9Y9"/>
<gene>
    <name evidence="2" type="ORF">CONLIGDRAFT_636978</name>
</gene>
<accession>A0A1J7I9Y9</accession>
<evidence type="ECO:0000259" key="1">
    <source>
        <dbReference type="Pfam" id="PF20150"/>
    </source>
</evidence>
<dbReference type="Pfam" id="PF20150">
    <property type="entry name" value="2EXR"/>
    <property type="match status" value="1"/>
</dbReference>
<keyword evidence="3" id="KW-1185">Reference proteome</keyword>
<dbReference type="EMBL" id="KV875104">
    <property type="protein sequence ID" value="OIW24270.1"/>
    <property type="molecule type" value="Genomic_DNA"/>
</dbReference>
<evidence type="ECO:0000313" key="3">
    <source>
        <dbReference type="Proteomes" id="UP000182658"/>
    </source>
</evidence>
<dbReference type="OrthoDB" id="3596450at2759"/>
<sequence>MAAPTFSKFPQLPAELQQRIWELASEATARVHFFDCYNVDDPREAIRIPKHRVLSFSSLAIPEDDPSTKRAIYRSAGGPPPGAFNWRLDDIRSFGDDRLDVLGTFEEDGVTTYVSIRPQSDLVCLRPLDLATVGWGHVASTFSSRTVHVALEYNNSLPRPYWLNDCDSDRDKAACSRLIQLTTEDVAWFEYLWFIDYGIKRLPGVQLTSGGRHEFWGARGRYVEVWYGDPGWDFGHPDWKSGYAHTLVDGLNDREMLQSRRWDLDLDFEAEVVHTDPDATDYDPHGDRPYLGVLAFEAFD</sequence>
<dbReference type="Proteomes" id="UP000182658">
    <property type="component" value="Unassembled WGS sequence"/>
</dbReference>
<feature type="domain" description="2EXR" evidence="1">
    <location>
        <begin position="6"/>
        <end position="40"/>
    </location>
</feature>
<name>A0A1J7I9Y9_9PEZI</name>
<dbReference type="InterPro" id="IPR045518">
    <property type="entry name" value="2EXR"/>
</dbReference>
<protein>
    <recommendedName>
        <fullName evidence="1">2EXR domain-containing protein</fullName>
    </recommendedName>
</protein>
<organism evidence="2 3">
    <name type="scientific">Coniochaeta ligniaria NRRL 30616</name>
    <dbReference type="NCBI Taxonomy" id="1408157"/>
    <lineage>
        <taxon>Eukaryota</taxon>
        <taxon>Fungi</taxon>
        <taxon>Dikarya</taxon>
        <taxon>Ascomycota</taxon>
        <taxon>Pezizomycotina</taxon>
        <taxon>Sordariomycetes</taxon>
        <taxon>Sordariomycetidae</taxon>
        <taxon>Coniochaetales</taxon>
        <taxon>Coniochaetaceae</taxon>
        <taxon>Coniochaeta</taxon>
    </lineage>
</organism>
<dbReference type="AlphaFoldDB" id="A0A1J7I9Y9"/>
<proteinExistence type="predicted"/>
<evidence type="ECO:0000313" key="2">
    <source>
        <dbReference type="EMBL" id="OIW24270.1"/>
    </source>
</evidence>